<dbReference type="AlphaFoldDB" id="A0A5J4VSW4"/>
<dbReference type="Proteomes" id="UP000324800">
    <property type="component" value="Unassembled WGS sequence"/>
</dbReference>
<gene>
    <name evidence="1" type="ORF">EZS28_019055</name>
</gene>
<dbReference type="EMBL" id="SNRW01005274">
    <property type="protein sequence ID" value="KAA6385423.1"/>
    <property type="molecule type" value="Genomic_DNA"/>
</dbReference>
<organism evidence="1 2">
    <name type="scientific">Streblomastix strix</name>
    <dbReference type="NCBI Taxonomy" id="222440"/>
    <lineage>
        <taxon>Eukaryota</taxon>
        <taxon>Metamonada</taxon>
        <taxon>Preaxostyla</taxon>
        <taxon>Oxymonadida</taxon>
        <taxon>Streblomastigidae</taxon>
        <taxon>Streblomastix</taxon>
    </lineage>
</organism>
<evidence type="ECO:0000313" key="2">
    <source>
        <dbReference type="Proteomes" id="UP000324800"/>
    </source>
</evidence>
<proteinExistence type="predicted"/>
<evidence type="ECO:0000313" key="1">
    <source>
        <dbReference type="EMBL" id="KAA6385423.1"/>
    </source>
</evidence>
<name>A0A5J4VSW4_9EUKA</name>
<protein>
    <submittedName>
        <fullName evidence="1">Uncharacterized protein</fullName>
    </submittedName>
</protein>
<sequence length="72" mass="8288">MPNAFAIDRPICFSTYGFNEAVIPAFLICQEICCDIYWGDRAFSYFDHSKDPLFSLLLKHFYNDLEGETPGL</sequence>
<reference evidence="1 2" key="1">
    <citation type="submission" date="2019-03" db="EMBL/GenBank/DDBJ databases">
        <title>Single cell metagenomics reveals metabolic interactions within the superorganism composed of flagellate Streblomastix strix and complex community of Bacteroidetes bacteria on its surface.</title>
        <authorList>
            <person name="Treitli S.C."/>
            <person name="Kolisko M."/>
            <person name="Husnik F."/>
            <person name="Keeling P."/>
            <person name="Hampl V."/>
        </authorList>
    </citation>
    <scope>NUCLEOTIDE SEQUENCE [LARGE SCALE GENOMIC DNA]</scope>
    <source>
        <strain evidence="1">ST1C</strain>
    </source>
</reference>
<comment type="caution">
    <text evidence="1">The sequence shown here is derived from an EMBL/GenBank/DDBJ whole genome shotgun (WGS) entry which is preliminary data.</text>
</comment>
<accession>A0A5J4VSW4</accession>